<dbReference type="PROSITE" id="PS51864">
    <property type="entry name" value="ASTACIN"/>
    <property type="match status" value="1"/>
</dbReference>
<evidence type="ECO:0000313" key="9">
    <source>
        <dbReference type="Proteomes" id="UP000749559"/>
    </source>
</evidence>
<dbReference type="GO" id="GO:0006508">
    <property type="term" value="P:proteolysis"/>
    <property type="evidence" value="ECO:0007669"/>
    <property type="project" value="UniProtKB-KW"/>
</dbReference>
<evidence type="ECO:0000313" key="8">
    <source>
        <dbReference type="EMBL" id="CAH1795857.1"/>
    </source>
</evidence>
<dbReference type="GO" id="GO:0004222">
    <property type="term" value="F:metalloendopeptidase activity"/>
    <property type="evidence" value="ECO:0007669"/>
    <property type="project" value="UniProtKB-UniRule"/>
</dbReference>
<dbReference type="InterPro" id="IPR001506">
    <property type="entry name" value="Peptidase_M12A"/>
</dbReference>
<evidence type="ECO:0000256" key="3">
    <source>
        <dbReference type="ARBA" id="ARBA00022801"/>
    </source>
</evidence>
<dbReference type="PANTHER" id="PTHR10127:SF780">
    <property type="entry name" value="METALLOENDOPEPTIDASE"/>
    <property type="match status" value="1"/>
</dbReference>
<dbReference type="PRINTS" id="PR00480">
    <property type="entry name" value="ASTACIN"/>
</dbReference>
<comment type="caution">
    <text evidence="6">Lacks conserved residue(s) required for the propagation of feature annotation.</text>
</comment>
<dbReference type="SUPFAM" id="SSF55486">
    <property type="entry name" value="Metalloproteases ('zincins'), catalytic domain"/>
    <property type="match status" value="1"/>
</dbReference>
<feature type="binding site" evidence="6">
    <location>
        <position position="152"/>
    </location>
    <ligand>
        <name>Zn(2+)</name>
        <dbReference type="ChEBI" id="CHEBI:29105"/>
        <note>catalytic</note>
    </ligand>
</feature>
<keyword evidence="9" id="KW-1185">Reference proteome</keyword>
<dbReference type="EC" id="3.4.24.-" evidence="7"/>
<proteinExistence type="predicted"/>
<reference evidence="8" key="1">
    <citation type="submission" date="2022-03" db="EMBL/GenBank/DDBJ databases">
        <authorList>
            <person name="Martin C."/>
        </authorList>
    </citation>
    <scope>NUCLEOTIDE SEQUENCE</scope>
</reference>
<keyword evidence="4 6" id="KW-0862">Zinc</keyword>
<feature type="active site" evidence="6">
    <location>
        <position position="149"/>
    </location>
</feature>
<dbReference type="GO" id="GO:0008270">
    <property type="term" value="F:zinc ion binding"/>
    <property type="evidence" value="ECO:0007669"/>
    <property type="project" value="UniProtKB-UniRule"/>
</dbReference>
<feature type="binding site" evidence="6">
    <location>
        <position position="148"/>
    </location>
    <ligand>
        <name>Zn(2+)</name>
        <dbReference type="ChEBI" id="CHEBI:29105"/>
        <note>catalytic</note>
    </ligand>
</feature>
<dbReference type="Gene3D" id="3.40.390.10">
    <property type="entry name" value="Collagenase (Catalytic Domain)"/>
    <property type="match status" value="1"/>
</dbReference>
<feature type="non-terminal residue" evidence="8">
    <location>
        <position position="246"/>
    </location>
</feature>
<keyword evidence="5 6" id="KW-0482">Metalloprotease</keyword>
<evidence type="ECO:0000256" key="5">
    <source>
        <dbReference type="ARBA" id="ARBA00023049"/>
    </source>
</evidence>
<evidence type="ECO:0000256" key="1">
    <source>
        <dbReference type="ARBA" id="ARBA00022670"/>
    </source>
</evidence>
<evidence type="ECO:0000256" key="4">
    <source>
        <dbReference type="ARBA" id="ARBA00022833"/>
    </source>
</evidence>
<dbReference type="SMART" id="SM00235">
    <property type="entry name" value="ZnMc"/>
    <property type="match status" value="1"/>
</dbReference>
<comment type="caution">
    <text evidence="8">The sequence shown here is derived from an EMBL/GenBank/DDBJ whole genome shotgun (WGS) entry which is preliminary data.</text>
</comment>
<evidence type="ECO:0000256" key="2">
    <source>
        <dbReference type="ARBA" id="ARBA00022723"/>
    </source>
</evidence>
<dbReference type="EMBL" id="CAIIXF020000010">
    <property type="protein sequence ID" value="CAH1795857.1"/>
    <property type="molecule type" value="Genomic_DNA"/>
</dbReference>
<keyword evidence="3 6" id="KW-0378">Hydrolase</keyword>
<protein>
    <recommendedName>
        <fullName evidence="7">Metalloendopeptidase</fullName>
        <ecNumber evidence="7">3.4.24.-</ecNumber>
    </recommendedName>
</protein>
<keyword evidence="2 6" id="KW-0479">Metal-binding</keyword>
<evidence type="ECO:0000256" key="6">
    <source>
        <dbReference type="PROSITE-ProRule" id="PRU01211"/>
    </source>
</evidence>
<dbReference type="Pfam" id="PF01400">
    <property type="entry name" value="Astacin"/>
    <property type="match status" value="1"/>
</dbReference>
<dbReference type="OrthoDB" id="291007at2759"/>
<feature type="binding site" evidence="6">
    <location>
        <position position="158"/>
    </location>
    <ligand>
        <name>Zn(2+)</name>
        <dbReference type="ChEBI" id="CHEBI:29105"/>
        <note>catalytic</note>
    </ligand>
</feature>
<sequence length="246" mass="28809">LLATDHTSHWLVTHWSDNMLTKLLLILGAFVLTVNARSVSKRPLGNDIRRSYKYGATPDKSLLWPGRTVPYVIGSALRGSERRLIQKTIAEFNRLSCMKWVPRKSEKYYVKFKALEDEGCYSELGFVRERGQEINLEDGCVYRETILHEIMHAMGFEHEHQRMDRDKYVKIYWENIEADSRDQFDKLESDYLNTNYDYGSVMHYENDAFTRNGRITMSAKMKGVRFGEAPTLSKTDIVRLNRLYKC</sequence>
<name>A0A8J1TXA9_OWEFU</name>
<gene>
    <name evidence="8" type="ORF">OFUS_LOCUS20335</name>
</gene>
<dbReference type="CDD" id="cd04280">
    <property type="entry name" value="ZnMc_astacin_like"/>
    <property type="match status" value="1"/>
</dbReference>
<dbReference type="AlphaFoldDB" id="A0A8J1TXA9"/>
<dbReference type="PANTHER" id="PTHR10127">
    <property type="entry name" value="DISCOIDIN, CUB, EGF, LAMININ , AND ZINC METALLOPROTEASE DOMAIN CONTAINING"/>
    <property type="match status" value="1"/>
</dbReference>
<comment type="cofactor">
    <cofactor evidence="6 7">
        <name>Zn(2+)</name>
        <dbReference type="ChEBI" id="CHEBI:29105"/>
    </cofactor>
    <text evidence="6 7">Binds 1 zinc ion per subunit.</text>
</comment>
<dbReference type="InterPro" id="IPR034035">
    <property type="entry name" value="Astacin-like_dom"/>
</dbReference>
<dbReference type="InterPro" id="IPR006026">
    <property type="entry name" value="Peptidase_Metallo"/>
</dbReference>
<accession>A0A8J1TXA9</accession>
<dbReference type="Proteomes" id="UP000749559">
    <property type="component" value="Unassembled WGS sequence"/>
</dbReference>
<dbReference type="InterPro" id="IPR024079">
    <property type="entry name" value="MetalloPept_cat_dom_sf"/>
</dbReference>
<organism evidence="8 9">
    <name type="scientific">Owenia fusiformis</name>
    <name type="common">Polychaete worm</name>
    <dbReference type="NCBI Taxonomy" id="6347"/>
    <lineage>
        <taxon>Eukaryota</taxon>
        <taxon>Metazoa</taxon>
        <taxon>Spiralia</taxon>
        <taxon>Lophotrochozoa</taxon>
        <taxon>Annelida</taxon>
        <taxon>Polychaeta</taxon>
        <taxon>Sedentaria</taxon>
        <taxon>Canalipalpata</taxon>
        <taxon>Sabellida</taxon>
        <taxon>Oweniida</taxon>
        <taxon>Oweniidae</taxon>
        <taxon>Owenia</taxon>
    </lineage>
</organism>
<evidence type="ECO:0000256" key="7">
    <source>
        <dbReference type="RuleBase" id="RU361183"/>
    </source>
</evidence>
<keyword evidence="1 6" id="KW-0645">Protease</keyword>